<feature type="domain" description="CCHC-type" evidence="3">
    <location>
        <begin position="389"/>
        <end position="404"/>
    </location>
</feature>
<sequence length="527" mass="57458">MRPGKENALGPAKVTGTNSTGDADVAAPATKFNGPKGMFAPGLNSYSAKPAAIRELIMNAIGMSPPSGGSRKSRSDHVMEEQMSGTGSKLKFDAAAAHFQDATPDHLSGNVDCSMSEESPDSSRREQPQVSAYADNEASGHCPQGVCGNVPKAQNSAWSMPQPSRTPNLPPDGLPKGPFAWSKVQNMPLKHLSHDQWVAKDGQCIEPEMESVNDNIAKLDTAIVAKLMGRRISFPSLLEELKRRWYHFGDFEIITIAPNTFICLFQSHAIRDAVLSSRPWIVAGNIIGMDKWTSTSSPSSLQGLHSPIWIRLPQLPLIYWDINNIFRIANGIGEPLWMDSHTRTWGKSSFARICVRIDLSQKLVPGVWINGIHGRFFQRIEYEGLTNFCFDCGYLGHANGKCPSKSQGGRPSAPSSRVPQHTQAPPEGLPVKDPPPGSGQPIGNGPMDKGEQEEDSLGAWNVVTRKKKGKQKGLSVPSANGQNKKTDQIVPPSRVLKDVQKQMEEISNRIVNPGNRSPKDHRVTFNG</sequence>
<dbReference type="PANTHER" id="PTHR31286">
    <property type="entry name" value="GLYCINE-RICH CELL WALL STRUCTURAL PROTEIN 1.8-LIKE"/>
    <property type="match status" value="1"/>
</dbReference>
<dbReference type="InterPro" id="IPR025558">
    <property type="entry name" value="DUF4283"/>
</dbReference>
<feature type="region of interest" description="Disordered" evidence="2">
    <location>
        <begin position="62"/>
        <end position="86"/>
    </location>
</feature>
<evidence type="ECO:0000256" key="1">
    <source>
        <dbReference type="PROSITE-ProRule" id="PRU00047"/>
    </source>
</evidence>
<dbReference type="AlphaFoldDB" id="A0A2I0V9U3"/>
<evidence type="ECO:0000259" key="3">
    <source>
        <dbReference type="PROSITE" id="PS50158"/>
    </source>
</evidence>
<feature type="region of interest" description="Disordered" evidence="2">
    <location>
        <begin position="402"/>
        <end position="492"/>
    </location>
</feature>
<dbReference type="PANTHER" id="PTHR31286:SF99">
    <property type="entry name" value="DUF4283 DOMAIN-CONTAINING PROTEIN"/>
    <property type="match status" value="1"/>
</dbReference>
<organism evidence="4 5">
    <name type="scientific">Dendrobium catenatum</name>
    <dbReference type="NCBI Taxonomy" id="906689"/>
    <lineage>
        <taxon>Eukaryota</taxon>
        <taxon>Viridiplantae</taxon>
        <taxon>Streptophyta</taxon>
        <taxon>Embryophyta</taxon>
        <taxon>Tracheophyta</taxon>
        <taxon>Spermatophyta</taxon>
        <taxon>Magnoliopsida</taxon>
        <taxon>Liliopsida</taxon>
        <taxon>Asparagales</taxon>
        <taxon>Orchidaceae</taxon>
        <taxon>Epidendroideae</taxon>
        <taxon>Malaxideae</taxon>
        <taxon>Dendrobiinae</taxon>
        <taxon>Dendrobium</taxon>
    </lineage>
</organism>
<dbReference type="Proteomes" id="UP000233837">
    <property type="component" value="Unassembled WGS sequence"/>
</dbReference>
<evidence type="ECO:0000313" key="5">
    <source>
        <dbReference type="Proteomes" id="UP000233837"/>
    </source>
</evidence>
<feature type="region of interest" description="Disordered" evidence="2">
    <location>
        <begin position="153"/>
        <end position="176"/>
    </location>
</feature>
<protein>
    <recommendedName>
        <fullName evidence="3">CCHC-type domain-containing protein</fullName>
    </recommendedName>
</protein>
<dbReference type="GO" id="GO:0008270">
    <property type="term" value="F:zinc ion binding"/>
    <property type="evidence" value="ECO:0007669"/>
    <property type="project" value="UniProtKB-KW"/>
</dbReference>
<dbReference type="EMBL" id="KZ505220">
    <property type="protein sequence ID" value="PKU60185.1"/>
    <property type="molecule type" value="Genomic_DNA"/>
</dbReference>
<dbReference type="Pfam" id="PF14111">
    <property type="entry name" value="DUF4283"/>
    <property type="match status" value="1"/>
</dbReference>
<keyword evidence="1" id="KW-0863">Zinc-finger</keyword>
<accession>A0A2I0V9U3</accession>
<keyword evidence="1" id="KW-0479">Metal-binding</keyword>
<dbReference type="InterPro" id="IPR001878">
    <property type="entry name" value="Znf_CCHC"/>
</dbReference>
<feature type="compositionally biased region" description="Polar residues" evidence="2">
    <location>
        <begin position="153"/>
        <end position="167"/>
    </location>
</feature>
<gene>
    <name evidence="4" type="ORF">MA16_Dca028311</name>
</gene>
<dbReference type="PROSITE" id="PS50158">
    <property type="entry name" value="ZF_CCHC"/>
    <property type="match status" value="1"/>
</dbReference>
<proteinExistence type="predicted"/>
<dbReference type="GO" id="GO:0003676">
    <property type="term" value="F:nucleic acid binding"/>
    <property type="evidence" value="ECO:0007669"/>
    <property type="project" value="InterPro"/>
</dbReference>
<feature type="region of interest" description="Disordered" evidence="2">
    <location>
        <begin position="101"/>
        <end position="138"/>
    </location>
</feature>
<keyword evidence="1" id="KW-0862">Zinc</keyword>
<feature type="compositionally biased region" description="Polar residues" evidence="2">
    <location>
        <begin position="404"/>
        <end position="423"/>
    </location>
</feature>
<dbReference type="InterPro" id="IPR040256">
    <property type="entry name" value="At4g02000-like"/>
</dbReference>
<feature type="region of interest" description="Disordered" evidence="2">
    <location>
        <begin position="1"/>
        <end position="41"/>
    </location>
</feature>
<keyword evidence="5" id="KW-1185">Reference proteome</keyword>
<reference evidence="4 5" key="1">
    <citation type="journal article" date="2016" name="Sci. Rep.">
        <title>The Dendrobium catenatum Lindl. genome sequence provides insights into polysaccharide synthase, floral development and adaptive evolution.</title>
        <authorList>
            <person name="Zhang G.Q."/>
            <person name="Xu Q."/>
            <person name="Bian C."/>
            <person name="Tsai W.C."/>
            <person name="Yeh C.M."/>
            <person name="Liu K.W."/>
            <person name="Yoshida K."/>
            <person name="Zhang L.S."/>
            <person name="Chang S.B."/>
            <person name="Chen F."/>
            <person name="Shi Y."/>
            <person name="Su Y.Y."/>
            <person name="Zhang Y.Q."/>
            <person name="Chen L.J."/>
            <person name="Yin Y."/>
            <person name="Lin M."/>
            <person name="Huang H."/>
            <person name="Deng H."/>
            <person name="Wang Z.W."/>
            <person name="Zhu S.L."/>
            <person name="Zhao X."/>
            <person name="Deng C."/>
            <person name="Niu S.C."/>
            <person name="Huang J."/>
            <person name="Wang M."/>
            <person name="Liu G.H."/>
            <person name="Yang H.J."/>
            <person name="Xiao X.J."/>
            <person name="Hsiao Y.Y."/>
            <person name="Wu W.L."/>
            <person name="Chen Y.Y."/>
            <person name="Mitsuda N."/>
            <person name="Ohme-Takagi M."/>
            <person name="Luo Y.B."/>
            <person name="Van de Peer Y."/>
            <person name="Liu Z.J."/>
        </authorList>
    </citation>
    <scope>NUCLEOTIDE SEQUENCE [LARGE SCALE GENOMIC DNA]</scope>
    <source>
        <tissue evidence="4">The whole plant</tissue>
    </source>
</reference>
<evidence type="ECO:0000313" key="4">
    <source>
        <dbReference type="EMBL" id="PKU60185.1"/>
    </source>
</evidence>
<name>A0A2I0V9U3_9ASPA</name>
<evidence type="ECO:0000256" key="2">
    <source>
        <dbReference type="SAM" id="MobiDB-lite"/>
    </source>
</evidence>
<reference evidence="4 5" key="2">
    <citation type="journal article" date="2017" name="Nature">
        <title>The Apostasia genome and the evolution of orchids.</title>
        <authorList>
            <person name="Zhang G.Q."/>
            <person name="Liu K.W."/>
            <person name="Li Z."/>
            <person name="Lohaus R."/>
            <person name="Hsiao Y.Y."/>
            <person name="Niu S.C."/>
            <person name="Wang J.Y."/>
            <person name="Lin Y.C."/>
            <person name="Xu Q."/>
            <person name="Chen L.J."/>
            <person name="Yoshida K."/>
            <person name="Fujiwara S."/>
            <person name="Wang Z.W."/>
            <person name="Zhang Y.Q."/>
            <person name="Mitsuda N."/>
            <person name="Wang M."/>
            <person name="Liu G.H."/>
            <person name="Pecoraro L."/>
            <person name="Huang H.X."/>
            <person name="Xiao X.J."/>
            <person name="Lin M."/>
            <person name="Wu X.Y."/>
            <person name="Wu W.L."/>
            <person name="Chen Y.Y."/>
            <person name="Chang S.B."/>
            <person name="Sakamoto S."/>
            <person name="Ohme-Takagi M."/>
            <person name="Yagi M."/>
            <person name="Zeng S.J."/>
            <person name="Shen C.Y."/>
            <person name="Yeh C.M."/>
            <person name="Luo Y.B."/>
            <person name="Tsai W.C."/>
            <person name="Van de Peer Y."/>
            <person name="Liu Z.J."/>
        </authorList>
    </citation>
    <scope>NUCLEOTIDE SEQUENCE [LARGE SCALE GENOMIC DNA]</scope>
    <source>
        <tissue evidence="4">The whole plant</tissue>
    </source>
</reference>